<dbReference type="EMBL" id="SLVU01000008">
    <property type="protein sequence ID" value="TCN30306.1"/>
    <property type="molecule type" value="Genomic_DNA"/>
</dbReference>
<sequence>MAREDLHFRLRIPEGLKNRIEDAAAENNRSMTAEIIDRLETSFAPLPPEMKAMIAEFTHQLILAFGERKAEDS</sequence>
<dbReference type="RefSeq" id="WP_132075814.1">
    <property type="nucleotide sequence ID" value="NZ_SLVU01000008.1"/>
</dbReference>
<comment type="caution">
    <text evidence="2">The sequence shown here is derived from an EMBL/GenBank/DDBJ whole genome shotgun (WGS) entry which is preliminary data.</text>
</comment>
<dbReference type="GO" id="GO:0006355">
    <property type="term" value="P:regulation of DNA-templated transcription"/>
    <property type="evidence" value="ECO:0007669"/>
    <property type="project" value="InterPro"/>
</dbReference>
<name>A0A4R2BS46_9HYPH</name>
<gene>
    <name evidence="2" type="ORF">EV184_108180</name>
</gene>
<proteinExistence type="predicted"/>
<accession>A0A4R2BS46</accession>
<dbReference type="AlphaFoldDB" id="A0A4R2BS46"/>
<dbReference type="Gene3D" id="1.10.1220.10">
    <property type="entry name" value="Met repressor-like"/>
    <property type="match status" value="1"/>
</dbReference>
<evidence type="ECO:0000259" key="1">
    <source>
        <dbReference type="Pfam" id="PF03869"/>
    </source>
</evidence>
<evidence type="ECO:0000313" key="2">
    <source>
        <dbReference type="EMBL" id="TCN30306.1"/>
    </source>
</evidence>
<dbReference type="InterPro" id="IPR010985">
    <property type="entry name" value="Ribbon_hlx_hlx"/>
</dbReference>
<evidence type="ECO:0000313" key="3">
    <source>
        <dbReference type="Proteomes" id="UP000295043"/>
    </source>
</evidence>
<dbReference type="InterPro" id="IPR005569">
    <property type="entry name" value="Arc_DNA-bd_dom"/>
</dbReference>
<feature type="domain" description="Arc-like DNA binding" evidence="1">
    <location>
        <begin position="2"/>
        <end position="43"/>
    </location>
</feature>
<dbReference type="InterPro" id="IPR013321">
    <property type="entry name" value="Arc_rbn_hlx_hlx"/>
</dbReference>
<dbReference type="Pfam" id="PF03869">
    <property type="entry name" value="Arc"/>
    <property type="match status" value="1"/>
</dbReference>
<protein>
    <submittedName>
        <fullName evidence="2">Arc-like DNA binding dprotein</fullName>
    </submittedName>
</protein>
<dbReference type="Proteomes" id="UP000295043">
    <property type="component" value="Unassembled WGS sequence"/>
</dbReference>
<dbReference type="GO" id="GO:0003677">
    <property type="term" value="F:DNA binding"/>
    <property type="evidence" value="ECO:0007669"/>
    <property type="project" value="InterPro"/>
</dbReference>
<reference evidence="2 3" key="1">
    <citation type="submission" date="2019-03" db="EMBL/GenBank/DDBJ databases">
        <title>Genomic Encyclopedia of Type Strains, Phase IV (KMG-V): Genome sequencing to study the core and pangenomes of soil and plant-associated prokaryotes.</title>
        <authorList>
            <person name="Whitman W."/>
        </authorList>
    </citation>
    <scope>NUCLEOTIDE SEQUENCE [LARGE SCALE GENOMIC DNA]</scope>
    <source>
        <strain evidence="2 3">23C40</strain>
    </source>
</reference>
<dbReference type="SUPFAM" id="SSF47598">
    <property type="entry name" value="Ribbon-helix-helix"/>
    <property type="match status" value="1"/>
</dbReference>
<organism evidence="2 3">
    <name type="scientific">Sinorhizobium americanum</name>
    <dbReference type="NCBI Taxonomy" id="194963"/>
    <lineage>
        <taxon>Bacteria</taxon>
        <taxon>Pseudomonadati</taxon>
        <taxon>Pseudomonadota</taxon>
        <taxon>Alphaproteobacteria</taxon>
        <taxon>Hyphomicrobiales</taxon>
        <taxon>Rhizobiaceae</taxon>
        <taxon>Sinorhizobium/Ensifer group</taxon>
        <taxon>Sinorhizobium</taxon>
    </lineage>
</organism>